<dbReference type="EMBL" id="NRDI02000008">
    <property type="protein sequence ID" value="KAI1514415.1"/>
    <property type="molecule type" value="Genomic_DNA"/>
</dbReference>
<organism evidence="2 4">
    <name type="scientific">Pyrenophora tritici-repentis</name>
    <dbReference type="NCBI Taxonomy" id="45151"/>
    <lineage>
        <taxon>Eukaryota</taxon>
        <taxon>Fungi</taxon>
        <taxon>Dikarya</taxon>
        <taxon>Ascomycota</taxon>
        <taxon>Pezizomycotina</taxon>
        <taxon>Dothideomycetes</taxon>
        <taxon>Pleosporomycetidae</taxon>
        <taxon>Pleosporales</taxon>
        <taxon>Pleosporineae</taxon>
        <taxon>Pleosporaceae</taxon>
        <taxon>Pyrenophora</taxon>
    </lineage>
</organism>
<dbReference type="Proteomes" id="UP000245464">
    <property type="component" value="Chromosome 5"/>
</dbReference>
<feature type="region of interest" description="Disordered" evidence="1">
    <location>
        <begin position="79"/>
        <end position="109"/>
    </location>
</feature>
<dbReference type="Proteomes" id="UP000249757">
    <property type="component" value="Unassembled WGS sequence"/>
</dbReference>
<feature type="region of interest" description="Disordered" evidence="1">
    <location>
        <begin position="1"/>
        <end position="40"/>
    </location>
</feature>
<evidence type="ECO:0000313" key="4">
    <source>
        <dbReference type="Proteomes" id="UP000245464"/>
    </source>
</evidence>
<feature type="compositionally biased region" description="Basic residues" evidence="1">
    <location>
        <begin position="83"/>
        <end position="103"/>
    </location>
</feature>
<dbReference type="OrthoDB" id="3694690at2759"/>
<proteinExistence type="predicted"/>
<gene>
    <name evidence="3" type="ORF">Ptr86124_007045</name>
    <name evidence="2" type="ORF">PtrM4_106730</name>
</gene>
<reference evidence="2" key="1">
    <citation type="journal article" date="2018" name="BMC Genomics">
        <title>Comparative genomics of the wheat fungal pathogen Pyrenophora tritici-repentis reveals chromosomal variations and genome plasticity.</title>
        <authorList>
            <person name="Moolhuijzen P."/>
            <person name="See P.T."/>
            <person name="Hane J.K."/>
            <person name="Shi G."/>
            <person name="Liu Z."/>
            <person name="Oliver R.P."/>
            <person name="Moffat C.S."/>
        </authorList>
    </citation>
    <scope>NUCLEOTIDE SEQUENCE [LARGE SCALE GENOMIC DNA]</scope>
    <source>
        <strain evidence="2">M4</strain>
    </source>
</reference>
<name>A0A2W1G124_9PLEO</name>
<dbReference type="AlphaFoldDB" id="A0A2W1G124"/>
<reference evidence="3" key="3">
    <citation type="journal article" date="2022" name="bioRxiv">
        <title>A global pangenome for the wheat fungal pathogen Pyrenophora tritici-repentis and prediction of effector protein structural homology.</title>
        <authorList>
            <person name="Moolhuijzen P."/>
            <person name="See P.T."/>
            <person name="Shi G."/>
            <person name="Powell H.R."/>
            <person name="Cockram J."/>
            <person name="Jorgensen L.N."/>
            <person name="Benslimane H."/>
            <person name="Strelkov S.E."/>
            <person name="Turner J."/>
            <person name="Liu Z."/>
            <person name="Moffat C.S."/>
        </authorList>
    </citation>
    <scope>NUCLEOTIDE SEQUENCE</scope>
    <source>
        <strain evidence="3">86-124</strain>
    </source>
</reference>
<keyword evidence="5" id="KW-1185">Reference proteome</keyword>
<comment type="caution">
    <text evidence="2">The sequence shown here is derived from an EMBL/GenBank/DDBJ whole genome shotgun (WGS) entry which is preliminary data.</text>
</comment>
<accession>A0A2W1G124</accession>
<evidence type="ECO:0000313" key="5">
    <source>
        <dbReference type="Proteomes" id="UP000249757"/>
    </source>
</evidence>
<evidence type="ECO:0000256" key="1">
    <source>
        <dbReference type="SAM" id="MobiDB-lite"/>
    </source>
</evidence>
<evidence type="ECO:0000313" key="3">
    <source>
        <dbReference type="EMBL" id="KAI1514415.1"/>
    </source>
</evidence>
<reference evidence="5" key="4">
    <citation type="journal article" date="2022" name="Microb. Genom.">
        <title>A global pangenome for the wheat fungal pathogen Pyrenophora tritici-repentis and prediction of effector protein structural homology.</title>
        <authorList>
            <person name="Moolhuijzen P.M."/>
            <person name="See P.T."/>
            <person name="Shi G."/>
            <person name="Powell H.R."/>
            <person name="Cockram J."/>
            <person name="Jorgensen L.N."/>
            <person name="Benslimane H."/>
            <person name="Strelkov S.E."/>
            <person name="Turner J."/>
            <person name="Liu Z."/>
            <person name="Moffat C.S."/>
        </authorList>
    </citation>
    <scope>NUCLEOTIDE SEQUENCE [LARGE SCALE GENOMIC DNA]</scope>
</reference>
<reference evidence="3" key="2">
    <citation type="submission" date="2021-05" db="EMBL/GenBank/DDBJ databases">
        <authorList>
            <person name="Moolhuijzen P.M."/>
            <person name="Moffat C.S."/>
        </authorList>
    </citation>
    <scope>NUCLEOTIDE SEQUENCE</scope>
    <source>
        <strain evidence="3">86-124</strain>
    </source>
</reference>
<protein>
    <submittedName>
        <fullName evidence="2">DUF641 domain containing protein</fullName>
    </submittedName>
</protein>
<evidence type="ECO:0000313" key="2">
    <source>
        <dbReference type="EMBL" id="KAF7570671.1"/>
    </source>
</evidence>
<sequence length="109" mass="12644">MPSTNTATENTSKSQLDDFLRRTNNADLHTAKPGAKDQEDWELVDEQAVLDDQDKTEWILVGKTEAEIRAQDQSKVVDMDKTAKRKHEKHQLAKRRMAKRARRMYSMSK</sequence>
<dbReference type="EMBL" id="NQIK02000005">
    <property type="protein sequence ID" value="KAF7570671.1"/>
    <property type="molecule type" value="Genomic_DNA"/>
</dbReference>
<feature type="compositionally biased region" description="Polar residues" evidence="1">
    <location>
        <begin position="1"/>
        <end position="14"/>
    </location>
</feature>